<accession>A0A9N9CS58</accession>
<proteinExistence type="predicted"/>
<name>A0A9N9CS58_9GLOM</name>
<evidence type="ECO:0000313" key="2">
    <source>
        <dbReference type="Proteomes" id="UP000789706"/>
    </source>
</evidence>
<organism evidence="1 2">
    <name type="scientific">Diversispora eburnea</name>
    <dbReference type="NCBI Taxonomy" id="1213867"/>
    <lineage>
        <taxon>Eukaryota</taxon>
        <taxon>Fungi</taxon>
        <taxon>Fungi incertae sedis</taxon>
        <taxon>Mucoromycota</taxon>
        <taxon>Glomeromycotina</taxon>
        <taxon>Glomeromycetes</taxon>
        <taxon>Diversisporales</taxon>
        <taxon>Diversisporaceae</taxon>
        <taxon>Diversispora</taxon>
    </lineage>
</organism>
<protein>
    <submittedName>
        <fullName evidence="1">2228_t:CDS:1</fullName>
    </submittedName>
</protein>
<dbReference type="AlphaFoldDB" id="A0A9N9CS58"/>
<dbReference type="EMBL" id="CAJVPK010002295">
    <property type="protein sequence ID" value="CAG8610144.1"/>
    <property type="molecule type" value="Genomic_DNA"/>
</dbReference>
<sequence>MFDMQRVIIVVQSSPETQLPISGTNPNKIYQPETNLYQYAIKHKMDPEEFSVITEAEKNIWAMGCFRDDLEKDIHCYQGGINRKEDPRKYHKFLTNRERLVGEELLYH</sequence>
<dbReference type="OrthoDB" id="2354161at2759"/>
<comment type="caution">
    <text evidence="1">The sequence shown here is derived from an EMBL/GenBank/DDBJ whole genome shotgun (WGS) entry which is preliminary data.</text>
</comment>
<reference evidence="1" key="1">
    <citation type="submission" date="2021-06" db="EMBL/GenBank/DDBJ databases">
        <authorList>
            <person name="Kallberg Y."/>
            <person name="Tangrot J."/>
            <person name="Rosling A."/>
        </authorList>
    </citation>
    <scope>NUCLEOTIDE SEQUENCE</scope>
    <source>
        <strain evidence="1">AZ414A</strain>
    </source>
</reference>
<dbReference type="Proteomes" id="UP000789706">
    <property type="component" value="Unassembled WGS sequence"/>
</dbReference>
<feature type="non-terminal residue" evidence="1">
    <location>
        <position position="1"/>
    </location>
</feature>
<gene>
    <name evidence="1" type="ORF">DEBURN_LOCUS9938</name>
</gene>
<keyword evidence="2" id="KW-1185">Reference proteome</keyword>
<evidence type="ECO:0000313" key="1">
    <source>
        <dbReference type="EMBL" id="CAG8610144.1"/>
    </source>
</evidence>